<name>A0ABW5JEN7_9BACT</name>
<dbReference type="EMBL" id="JBHULC010000027">
    <property type="protein sequence ID" value="MFD2523040.1"/>
    <property type="molecule type" value="Genomic_DNA"/>
</dbReference>
<evidence type="ECO:0000313" key="2">
    <source>
        <dbReference type="EMBL" id="MFD2523040.1"/>
    </source>
</evidence>
<proteinExistence type="predicted"/>
<evidence type="ECO:0000256" key="1">
    <source>
        <dbReference type="SAM" id="SignalP"/>
    </source>
</evidence>
<feature type="signal peptide" evidence="1">
    <location>
        <begin position="1"/>
        <end position="23"/>
    </location>
</feature>
<dbReference type="Proteomes" id="UP001597510">
    <property type="component" value="Unassembled WGS sequence"/>
</dbReference>
<keyword evidence="1" id="KW-0732">Signal</keyword>
<protein>
    <recommendedName>
        <fullName evidence="4">Beta-propeller repeat protein</fullName>
    </recommendedName>
</protein>
<dbReference type="RefSeq" id="WP_340240080.1">
    <property type="nucleotide sequence ID" value="NZ_JBBEWC010000018.1"/>
</dbReference>
<dbReference type="PANTHER" id="PTHR35580">
    <property type="entry name" value="CELL SURFACE GLYCOPROTEIN (S-LAYER PROTEIN)-LIKE PROTEIN"/>
    <property type="match status" value="1"/>
</dbReference>
<dbReference type="Gene3D" id="2.120.10.30">
    <property type="entry name" value="TolB, C-terminal domain"/>
    <property type="match status" value="2"/>
</dbReference>
<dbReference type="InterPro" id="IPR011042">
    <property type="entry name" value="6-blade_b-propeller_TolB-like"/>
</dbReference>
<reference evidence="3" key="1">
    <citation type="journal article" date="2019" name="Int. J. Syst. Evol. Microbiol.">
        <title>The Global Catalogue of Microorganisms (GCM) 10K type strain sequencing project: providing services to taxonomists for standard genome sequencing and annotation.</title>
        <authorList>
            <consortium name="The Broad Institute Genomics Platform"/>
            <consortium name="The Broad Institute Genome Sequencing Center for Infectious Disease"/>
            <person name="Wu L."/>
            <person name="Ma J."/>
        </authorList>
    </citation>
    <scope>NUCLEOTIDE SEQUENCE [LARGE SCALE GENOMIC DNA]</scope>
    <source>
        <strain evidence="3">KCTC 52344</strain>
    </source>
</reference>
<comment type="caution">
    <text evidence="2">The sequence shown here is derived from an EMBL/GenBank/DDBJ whole genome shotgun (WGS) entry which is preliminary data.</text>
</comment>
<feature type="chain" id="PRO_5046637118" description="Beta-propeller repeat protein" evidence="1">
    <location>
        <begin position="24"/>
        <end position="510"/>
    </location>
</feature>
<dbReference type="PANTHER" id="PTHR35580:SF1">
    <property type="entry name" value="PHYTASE-LIKE DOMAIN-CONTAINING PROTEIN"/>
    <property type="match status" value="1"/>
</dbReference>
<sequence>MKKITTKFLVCLLLLGINFQLFAQHVTVTPNGITPASTHPRLSYDAIVALPNPQKGDIAYDLTFACLRVYNGSKWVCSYQSPYEPSPSPNITAIAQIGGKGGDYRSSVAVDASGNVYVAGNYADTVAFGNTSKIAPAERDAFVAKYNNNGVLQWVQTLASTGPSEAFAVKVDASGNVLVTGTYGGTATFGSTTKTAVGNDIFIVKYNTNGVFQWVKTIEHFVFFPSLALDNSGNVYITGGFMNTITIETTSRTSLGSFDMMLAKFGTDGSLQWLQSAGGTGQDMGTKLATDAAGNVYVTGHLYYTETFGGLSVVRKGETDMFVAKYNASGAIQWVQTAGGSYPDNAEGIALDAAGNVYVTGFFQNNASFGTINKTTNGGPDVFIVKYDNNGSFLDVQTFGGGEGDFVKGIAVDNAGSVYVTGAFGGTISFGNISKTGLGEHDIFVVKYNTNGRFQWIQTAGSPGFEEPMDISIDNSGNIYVSGFFNETSNFGGVGLVSKGSSDIFVARLQ</sequence>
<organism evidence="2 3">
    <name type="scientific">Emticicia soli</name>
    <dbReference type="NCBI Taxonomy" id="2027878"/>
    <lineage>
        <taxon>Bacteria</taxon>
        <taxon>Pseudomonadati</taxon>
        <taxon>Bacteroidota</taxon>
        <taxon>Cytophagia</taxon>
        <taxon>Cytophagales</taxon>
        <taxon>Leadbetterellaceae</taxon>
        <taxon>Emticicia</taxon>
    </lineage>
</organism>
<evidence type="ECO:0000313" key="3">
    <source>
        <dbReference type="Proteomes" id="UP001597510"/>
    </source>
</evidence>
<dbReference type="InterPro" id="IPR052918">
    <property type="entry name" value="Motility_Chemotaxis_Reg"/>
</dbReference>
<gene>
    <name evidence="2" type="ORF">ACFSR2_19240</name>
</gene>
<accession>A0ABW5JEN7</accession>
<dbReference type="SUPFAM" id="SSF101898">
    <property type="entry name" value="NHL repeat"/>
    <property type="match status" value="1"/>
</dbReference>
<keyword evidence="3" id="KW-1185">Reference proteome</keyword>
<evidence type="ECO:0008006" key="4">
    <source>
        <dbReference type="Google" id="ProtNLM"/>
    </source>
</evidence>